<feature type="non-terminal residue" evidence="5">
    <location>
        <position position="238"/>
    </location>
</feature>
<dbReference type="GeneID" id="19331450"/>
<accession>N1Q647</accession>
<evidence type="ECO:0000313" key="5">
    <source>
        <dbReference type="EMBL" id="EME87675.1"/>
    </source>
</evidence>
<dbReference type="InterPro" id="IPR029044">
    <property type="entry name" value="Nucleotide-diphossugar_trans"/>
</dbReference>
<dbReference type="GO" id="GO:0000026">
    <property type="term" value="F:alpha-1,2-mannosyltransferase activity"/>
    <property type="evidence" value="ECO:0007669"/>
    <property type="project" value="TreeGrafter"/>
</dbReference>
<feature type="region of interest" description="Disordered" evidence="4">
    <location>
        <begin position="1"/>
        <end position="29"/>
    </location>
</feature>
<dbReference type="PANTHER" id="PTHR31121">
    <property type="entry name" value="ALPHA-1,2 MANNOSYLTRANSFERASE KTR1"/>
    <property type="match status" value="1"/>
</dbReference>
<evidence type="ECO:0000256" key="1">
    <source>
        <dbReference type="ARBA" id="ARBA00007677"/>
    </source>
</evidence>
<dbReference type="SUPFAM" id="SSF53448">
    <property type="entry name" value="Nucleotide-diphospho-sugar transferases"/>
    <property type="match status" value="1"/>
</dbReference>
<evidence type="ECO:0000256" key="4">
    <source>
        <dbReference type="SAM" id="MobiDB-lite"/>
    </source>
</evidence>
<sequence>STWTARAKDTQDSLSELPRNEPTSPKPTEQFILQSSSGRERMNATFVSLVRNSELSGMLHSIRDVEDRFNRNWNYDWVFLNDEEFTEEFKTIATAFTSGRAKFGRIHSEHWGFPAFINQTKAQEARKQMADLTYGDSASYRHMCRYQSGFFYQHPLVLEYEWYWRVEPSIQLFCDIDYDPFRLMAENGKKYGFVISINELKKTVPSLWGHVKDFMKAYPQHIVKDNHMGFLSEDGGET</sequence>
<dbReference type="GO" id="GO:0006493">
    <property type="term" value="P:protein O-linked glycosylation"/>
    <property type="evidence" value="ECO:0007669"/>
    <property type="project" value="TreeGrafter"/>
</dbReference>
<dbReference type="InterPro" id="IPR002685">
    <property type="entry name" value="Glyco_trans_15"/>
</dbReference>
<dbReference type="AlphaFoldDB" id="N1Q647"/>
<dbReference type="GO" id="GO:0000032">
    <property type="term" value="P:cell wall mannoprotein biosynthetic process"/>
    <property type="evidence" value="ECO:0007669"/>
    <property type="project" value="TreeGrafter"/>
</dbReference>
<feature type="non-terminal residue" evidence="5">
    <location>
        <position position="1"/>
    </location>
</feature>
<organism evidence="5 6">
    <name type="scientific">Pseudocercospora fijiensis (strain CIRAD86)</name>
    <name type="common">Black leaf streak disease fungus</name>
    <name type="synonym">Mycosphaerella fijiensis</name>
    <dbReference type="NCBI Taxonomy" id="383855"/>
    <lineage>
        <taxon>Eukaryota</taxon>
        <taxon>Fungi</taxon>
        <taxon>Dikarya</taxon>
        <taxon>Ascomycota</taxon>
        <taxon>Pezizomycotina</taxon>
        <taxon>Dothideomycetes</taxon>
        <taxon>Dothideomycetidae</taxon>
        <taxon>Mycosphaerellales</taxon>
        <taxon>Mycosphaerellaceae</taxon>
        <taxon>Pseudocercospora</taxon>
    </lineage>
</organism>
<evidence type="ECO:0000256" key="3">
    <source>
        <dbReference type="ARBA" id="ARBA00022679"/>
    </source>
</evidence>
<protein>
    <submittedName>
        <fullName evidence="5">Glycosyltransferase family 15 protein</fullName>
    </submittedName>
</protein>
<dbReference type="VEuPathDB" id="FungiDB:MYCFIDRAFT_14938"/>
<dbReference type="GO" id="GO:0005794">
    <property type="term" value="C:Golgi apparatus"/>
    <property type="evidence" value="ECO:0007669"/>
    <property type="project" value="TreeGrafter"/>
</dbReference>
<dbReference type="Pfam" id="PF01793">
    <property type="entry name" value="Glyco_transf_15"/>
    <property type="match status" value="1"/>
</dbReference>
<dbReference type="GO" id="GO:0006487">
    <property type="term" value="P:protein N-linked glycosylation"/>
    <property type="evidence" value="ECO:0007669"/>
    <property type="project" value="TreeGrafter"/>
</dbReference>
<keyword evidence="2" id="KW-0328">Glycosyltransferase</keyword>
<dbReference type="Gene3D" id="3.90.550.10">
    <property type="entry name" value="Spore Coat Polysaccharide Biosynthesis Protein SpsA, Chain A"/>
    <property type="match status" value="1"/>
</dbReference>
<dbReference type="PANTHER" id="PTHR31121:SF6">
    <property type="entry name" value="ALPHA-1,2 MANNOSYLTRANSFERASE KTR1"/>
    <property type="match status" value="1"/>
</dbReference>
<dbReference type="KEGG" id="pfj:MYCFIDRAFT_14938"/>
<dbReference type="OrthoDB" id="439943at2759"/>
<dbReference type="RefSeq" id="XP_007919653.1">
    <property type="nucleotide sequence ID" value="XM_007921462.1"/>
</dbReference>
<evidence type="ECO:0000256" key="2">
    <source>
        <dbReference type="ARBA" id="ARBA00022676"/>
    </source>
</evidence>
<feature type="compositionally biased region" description="Basic and acidic residues" evidence="4">
    <location>
        <begin position="1"/>
        <end position="11"/>
    </location>
</feature>
<dbReference type="EMBL" id="KB446555">
    <property type="protein sequence ID" value="EME87675.1"/>
    <property type="molecule type" value="Genomic_DNA"/>
</dbReference>
<keyword evidence="6" id="KW-1185">Reference proteome</keyword>
<dbReference type="Proteomes" id="UP000016932">
    <property type="component" value="Unassembled WGS sequence"/>
</dbReference>
<comment type="similarity">
    <text evidence="1">Belongs to the glycosyltransferase 15 family.</text>
</comment>
<keyword evidence="3 5" id="KW-0808">Transferase</keyword>
<dbReference type="GO" id="GO:0016020">
    <property type="term" value="C:membrane"/>
    <property type="evidence" value="ECO:0007669"/>
    <property type="project" value="InterPro"/>
</dbReference>
<dbReference type="HOGENOM" id="CLU_024327_4_1_1"/>
<proteinExistence type="inferred from homology"/>
<name>N1Q647_PSEFD</name>
<gene>
    <name evidence="5" type="ORF">MYCFIDRAFT_14938</name>
</gene>
<evidence type="ECO:0000313" key="6">
    <source>
        <dbReference type="Proteomes" id="UP000016932"/>
    </source>
</evidence>
<dbReference type="eggNOG" id="KOG4472">
    <property type="taxonomic scope" value="Eukaryota"/>
</dbReference>
<reference evidence="5 6" key="1">
    <citation type="journal article" date="2012" name="PLoS Pathog.">
        <title>Diverse lifestyles and strategies of plant pathogenesis encoded in the genomes of eighteen Dothideomycetes fungi.</title>
        <authorList>
            <person name="Ohm R.A."/>
            <person name="Feau N."/>
            <person name="Henrissat B."/>
            <person name="Schoch C.L."/>
            <person name="Horwitz B.A."/>
            <person name="Barry K.W."/>
            <person name="Condon B.J."/>
            <person name="Copeland A.C."/>
            <person name="Dhillon B."/>
            <person name="Glaser F."/>
            <person name="Hesse C.N."/>
            <person name="Kosti I."/>
            <person name="LaButti K."/>
            <person name="Lindquist E.A."/>
            <person name="Lucas S."/>
            <person name="Salamov A.A."/>
            <person name="Bradshaw R.E."/>
            <person name="Ciuffetti L."/>
            <person name="Hamelin R.C."/>
            <person name="Kema G.H.J."/>
            <person name="Lawrence C."/>
            <person name="Scott J.A."/>
            <person name="Spatafora J.W."/>
            <person name="Turgeon B.G."/>
            <person name="de Wit P.J.G.M."/>
            <person name="Zhong S."/>
            <person name="Goodwin S.B."/>
            <person name="Grigoriev I.V."/>
        </authorList>
    </citation>
    <scope>NUCLEOTIDE SEQUENCE [LARGE SCALE GENOMIC DNA]</scope>
    <source>
        <strain evidence="5 6">CIRAD86</strain>
    </source>
</reference>